<dbReference type="SUPFAM" id="SSF103473">
    <property type="entry name" value="MFS general substrate transporter"/>
    <property type="match status" value="1"/>
</dbReference>
<evidence type="ECO:0000256" key="1">
    <source>
        <dbReference type="ARBA" id="ARBA00004141"/>
    </source>
</evidence>
<feature type="transmembrane region" description="Helical" evidence="6">
    <location>
        <begin position="331"/>
        <end position="350"/>
    </location>
</feature>
<dbReference type="PANTHER" id="PTHR43791">
    <property type="entry name" value="PERMEASE-RELATED"/>
    <property type="match status" value="1"/>
</dbReference>
<dbReference type="InterPro" id="IPR020846">
    <property type="entry name" value="MFS_dom"/>
</dbReference>
<keyword evidence="3 6" id="KW-0812">Transmembrane</keyword>
<comment type="subcellular location">
    <subcellularLocation>
        <location evidence="1">Membrane</location>
        <topology evidence="1">Multi-pass membrane protein</topology>
    </subcellularLocation>
</comment>
<feature type="transmembrane region" description="Helical" evidence="6">
    <location>
        <begin position="186"/>
        <end position="206"/>
    </location>
</feature>
<dbReference type="CDD" id="cd17327">
    <property type="entry name" value="MFS_FEN2_like"/>
    <property type="match status" value="1"/>
</dbReference>
<evidence type="ECO:0000256" key="6">
    <source>
        <dbReference type="SAM" id="Phobius"/>
    </source>
</evidence>
<name>A0A9W9XIM0_9EURO</name>
<keyword evidence="9" id="KW-1185">Reference proteome</keyword>
<dbReference type="GO" id="GO:0022857">
    <property type="term" value="F:transmembrane transporter activity"/>
    <property type="evidence" value="ECO:0007669"/>
    <property type="project" value="InterPro"/>
</dbReference>
<dbReference type="PANTHER" id="PTHR43791:SF18">
    <property type="entry name" value="NICOTINIC ACID TRANSPORTER TNA1, PUTATIVE (AFU_ORTHOLOGUE AFUA_3G03820)-RELATED"/>
    <property type="match status" value="1"/>
</dbReference>
<protein>
    <recommendedName>
        <fullName evidence="7">Major facilitator superfamily (MFS) profile domain-containing protein</fullName>
    </recommendedName>
</protein>
<reference evidence="8" key="2">
    <citation type="journal article" date="2023" name="IMA Fungus">
        <title>Comparative genomic study of the Penicillium genus elucidates a diverse pangenome and 15 lateral gene transfer events.</title>
        <authorList>
            <person name="Petersen C."/>
            <person name="Sorensen T."/>
            <person name="Nielsen M.R."/>
            <person name="Sondergaard T.E."/>
            <person name="Sorensen J.L."/>
            <person name="Fitzpatrick D.A."/>
            <person name="Frisvad J.C."/>
            <person name="Nielsen K.L."/>
        </authorList>
    </citation>
    <scope>NUCLEOTIDE SEQUENCE</scope>
    <source>
        <strain evidence="8">IBT 30728</strain>
    </source>
</reference>
<evidence type="ECO:0000256" key="4">
    <source>
        <dbReference type="ARBA" id="ARBA00022989"/>
    </source>
</evidence>
<gene>
    <name evidence="8" type="ORF">N7539_001966</name>
</gene>
<feature type="transmembrane region" description="Helical" evidence="6">
    <location>
        <begin position="218"/>
        <end position="240"/>
    </location>
</feature>
<feature type="transmembrane region" description="Helical" evidence="6">
    <location>
        <begin position="386"/>
        <end position="408"/>
    </location>
</feature>
<dbReference type="Proteomes" id="UP001148312">
    <property type="component" value="Unassembled WGS sequence"/>
</dbReference>
<dbReference type="PROSITE" id="PS50850">
    <property type="entry name" value="MFS"/>
    <property type="match status" value="1"/>
</dbReference>
<sequence length="507" mass="56391">MPGSTDVSLEGKTAEYRLEDKRVSSYDEKHTDREMAIVSPSSFEGIDEAAVLRKMDLRLIPMLSILYLLAFLDRGNIGNAKVEGLLEDLHMTGPQFNWTLTVFFFTYCAFELPSNLMLKKLRPSRWLPLIMIAWGIVMTLMGIVQSYGGLLATRLALGITEAGLYPGVAYYITLWYPRQRAQYRQALFFSAASVAGAFSGLLAFAIAKMDGIAGLGGWRWIFILEGLLTVAVALVAPFAIHDSPETATFLTEQERAWVIHKLRTQNSVDGREVIRDESTFKMQYVVDAFKDWQIWLGLLMYWGITCPLYGISFFLPSIIKDLGYKSSTAQLLTVPIYITAAIVAVGAAWFSDKRKQRSPSILFFMSMIAIGFIIVISSIGRGVPGVVYAGVFIAVVGIYPAFPGNVTWLSVNMAGDYKRAAGMAIHIGLGNLAGAMSSNFYRAKDAPNYFMGHALELGFVVVGMIAVVIMRFTYKRINTKRDQLDPAQYPDDPDSLGDRSPLFRYML</sequence>
<dbReference type="AlphaFoldDB" id="A0A9W9XIM0"/>
<evidence type="ECO:0000256" key="2">
    <source>
        <dbReference type="ARBA" id="ARBA00022448"/>
    </source>
</evidence>
<feature type="transmembrane region" description="Helical" evidence="6">
    <location>
        <begin position="453"/>
        <end position="474"/>
    </location>
</feature>
<evidence type="ECO:0000256" key="5">
    <source>
        <dbReference type="ARBA" id="ARBA00023136"/>
    </source>
</evidence>
<dbReference type="Pfam" id="PF07690">
    <property type="entry name" value="MFS_1"/>
    <property type="match status" value="1"/>
</dbReference>
<feature type="transmembrane region" description="Helical" evidence="6">
    <location>
        <begin position="299"/>
        <end position="319"/>
    </location>
</feature>
<evidence type="ECO:0000259" key="7">
    <source>
        <dbReference type="PROSITE" id="PS50850"/>
    </source>
</evidence>
<feature type="transmembrane region" description="Helical" evidence="6">
    <location>
        <begin position="362"/>
        <end position="380"/>
    </location>
</feature>
<dbReference type="GO" id="GO:0016020">
    <property type="term" value="C:membrane"/>
    <property type="evidence" value="ECO:0007669"/>
    <property type="project" value="UniProtKB-SubCell"/>
</dbReference>
<organism evidence="8 9">
    <name type="scientific">Penicillium diatomitis</name>
    <dbReference type="NCBI Taxonomy" id="2819901"/>
    <lineage>
        <taxon>Eukaryota</taxon>
        <taxon>Fungi</taxon>
        <taxon>Dikarya</taxon>
        <taxon>Ascomycota</taxon>
        <taxon>Pezizomycotina</taxon>
        <taxon>Eurotiomycetes</taxon>
        <taxon>Eurotiomycetidae</taxon>
        <taxon>Eurotiales</taxon>
        <taxon>Aspergillaceae</taxon>
        <taxon>Penicillium</taxon>
    </lineage>
</organism>
<feature type="transmembrane region" description="Helical" evidence="6">
    <location>
        <begin position="420"/>
        <end position="441"/>
    </location>
</feature>
<dbReference type="EMBL" id="JAPWDQ010000002">
    <property type="protein sequence ID" value="KAJ5493220.1"/>
    <property type="molecule type" value="Genomic_DNA"/>
</dbReference>
<feature type="transmembrane region" description="Helical" evidence="6">
    <location>
        <begin position="126"/>
        <end position="148"/>
    </location>
</feature>
<dbReference type="FunFam" id="1.20.1250.20:FF:000068">
    <property type="entry name" value="MFS general substrate transporter"/>
    <property type="match status" value="1"/>
</dbReference>
<dbReference type="Gene3D" id="1.20.1250.20">
    <property type="entry name" value="MFS general substrate transporter like domains"/>
    <property type="match status" value="2"/>
</dbReference>
<keyword evidence="2" id="KW-0813">Transport</keyword>
<keyword evidence="5 6" id="KW-0472">Membrane</keyword>
<comment type="caution">
    <text evidence="8">The sequence shown here is derived from an EMBL/GenBank/DDBJ whole genome shotgun (WGS) entry which is preliminary data.</text>
</comment>
<dbReference type="FunFam" id="1.20.1250.20:FF:000034">
    <property type="entry name" value="MFS general substrate transporter"/>
    <property type="match status" value="1"/>
</dbReference>
<dbReference type="InterPro" id="IPR036259">
    <property type="entry name" value="MFS_trans_sf"/>
</dbReference>
<keyword evidence="4 6" id="KW-1133">Transmembrane helix</keyword>
<feature type="transmembrane region" description="Helical" evidence="6">
    <location>
        <begin position="154"/>
        <end position="174"/>
    </location>
</feature>
<feature type="transmembrane region" description="Helical" evidence="6">
    <location>
        <begin position="96"/>
        <end position="114"/>
    </location>
</feature>
<dbReference type="InterPro" id="IPR011701">
    <property type="entry name" value="MFS"/>
</dbReference>
<dbReference type="GeneID" id="81621818"/>
<feature type="domain" description="Major facilitator superfamily (MFS) profile" evidence="7">
    <location>
        <begin position="59"/>
        <end position="481"/>
    </location>
</feature>
<evidence type="ECO:0000256" key="3">
    <source>
        <dbReference type="ARBA" id="ARBA00022692"/>
    </source>
</evidence>
<accession>A0A9W9XIM0</accession>
<dbReference type="RefSeq" id="XP_056793600.1">
    <property type="nucleotide sequence ID" value="XM_056931569.1"/>
</dbReference>
<reference evidence="8" key="1">
    <citation type="submission" date="2022-12" db="EMBL/GenBank/DDBJ databases">
        <authorList>
            <person name="Petersen C."/>
        </authorList>
    </citation>
    <scope>NUCLEOTIDE SEQUENCE</scope>
    <source>
        <strain evidence="8">IBT 30728</strain>
    </source>
</reference>
<proteinExistence type="predicted"/>
<evidence type="ECO:0000313" key="9">
    <source>
        <dbReference type="Proteomes" id="UP001148312"/>
    </source>
</evidence>
<evidence type="ECO:0000313" key="8">
    <source>
        <dbReference type="EMBL" id="KAJ5493220.1"/>
    </source>
</evidence>